<dbReference type="InParanoid" id="A0A0P0XY38"/>
<gene>
    <name evidence="1" type="ordered locus">Os11g0118950</name>
    <name evidence="1" type="ORF">OSNPB_110118950</name>
</gene>
<name>A0A0P0XY38_ORYSJ</name>
<dbReference type="Proteomes" id="UP000059680">
    <property type="component" value="Chromosome 11"/>
</dbReference>
<dbReference type="Gramene" id="Os11t0118950-00">
    <property type="protein sequence ID" value="Os11t0118950-00"/>
    <property type="gene ID" value="Os11g0118950"/>
</dbReference>
<reference evidence="1 2" key="3">
    <citation type="journal article" date="2013" name="Rice">
        <title>Improvement of the Oryza sativa Nipponbare reference genome using next generation sequence and optical map data.</title>
        <authorList>
            <person name="Kawahara Y."/>
            <person name="de la Bastide M."/>
            <person name="Hamilton J.P."/>
            <person name="Kanamori H."/>
            <person name="McCombie W.R."/>
            <person name="Ouyang S."/>
            <person name="Schwartz D.C."/>
            <person name="Tanaka T."/>
            <person name="Wu J."/>
            <person name="Zhou S."/>
            <person name="Childs K.L."/>
            <person name="Davidson R.M."/>
            <person name="Lin H."/>
            <person name="Quesada-Ocampo L."/>
            <person name="Vaillancourt B."/>
            <person name="Sakai H."/>
            <person name="Lee S.S."/>
            <person name="Kim J."/>
            <person name="Numa H."/>
            <person name="Itoh T."/>
            <person name="Buell C.R."/>
            <person name="Matsumoto T."/>
        </authorList>
    </citation>
    <scope>NUCLEOTIDE SEQUENCE [LARGE SCALE GENOMIC DNA]</scope>
    <source>
        <strain evidence="2">cv. Nipponbare</strain>
    </source>
</reference>
<sequence>DLPPCRRQHRWLSSGPSLAWVTTSPYSNSSLETARAPVGVGLLEDDDAVEQSGRVTDAPAALGRHDAAALVHSDGGVAAAVEAGLLHVVHLRRLAWLACHGPRVEGIRRVVGAAVPVEERARHHHREPPRHLHHPLLVAVVAH</sequence>
<proteinExistence type="predicted"/>
<evidence type="ECO:0000313" key="1">
    <source>
        <dbReference type="EMBL" id="BAT12436.1"/>
    </source>
</evidence>
<protein>
    <submittedName>
        <fullName evidence="1">Os11g0118950 protein</fullName>
    </submittedName>
</protein>
<dbReference type="AlphaFoldDB" id="A0A0P0XY38"/>
<keyword evidence="2" id="KW-1185">Reference proteome</keyword>
<accession>A0A0P0XY38</accession>
<reference evidence="2" key="1">
    <citation type="journal article" date="2005" name="Nature">
        <title>The map-based sequence of the rice genome.</title>
        <authorList>
            <consortium name="International rice genome sequencing project (IRGSP)"/>
            <person name="Matsumoto T."/>
            <person name="Wu J."/>
            <person name="Kanamori H."/>
            <person name="Katayose Y."/>
            <person name="Fujisawa M."/>
            <person name="Namiki N."/>
            <person name="Mizuno H."/>
            <person name="Yamamoto K."/>
            <person name="Antonio B.A."/>
            <person name="Baba T."/>
            <person name="Sakata K."/>
            <person name="Nagamura Y."/>
            <person name="Aoki H."/>
            <person name="Arikawa K."/>
            <person name="Arita K."/>
            <person name="Bito T."/>
            <person name="Chiden Y."/>
            <person name="Fujitsuka N."/>
            <person name="Fukunaka R."/>
            <person name="Hamada M."/>
            <person name="Harada C."/>
            <person name="Hayashi A."/>
            <person name="Hijishita S."/>
            <person name="Honda M."/>
            <person name="Hosokawa S."/>
            <person name="Ichikawa Y."/>
            <person name="Idonuma A."/>
            <person name="Iijima M."/>
            <person name="Ikeda M."/>
            <person name="Ikeno M."/>
            <person name="Ito K."/>
            <person name="Ito S."/>
            <person name="Ito T."/>
            <person name="Ito Y."/>
            <person name="Ito Y."/>
            <person name="Iwabuchi A."/>
            <person name="Kamiya K."/>
            <person name="Karasawa W."/>
            <person name="Kurita K."/>
            <person name="Katagiri S."/>
            <person name="Kikuta A."/>
            <person name="Kobayashi H."/>
            <person name="Kobayashi N."/>
            <person name="Machita K."/>
            <person name="Maehara T."/>
            <person name="Masukawa M."/>
            <person name="Mizubayashi T."/>
            <person name="Mukai Y."/>
            <person name="Nagasaki H."/>
            <person name="Nagata Y."/>
            <person name="Naito S."/>
            <person name="Nakashima M."/>
            <person name="Nakama Y."/>
            <person name="Nakamichi Y."/>
            <person name="Nakamura M."/>
            <person name="Meguro A."/>
            <person name="Negishi M."/>
            <person name="Ohta I."/>
            <person name="Ohta T."/>
            <person name="Okamoto M."/>
            <person name="Ono N."/>
            <person name="Saji S."/>
            <person name="Sakaguchi M."/>
            <person name="Sakai K."/>
            <person name="Shibata M."/>
            <person name="Shimokawa T."/>
            <person name="Song J."/>
            <person name="Takazaki Y."/>
            <person name="Terasawa K."/>
            <person name="Tsugane M."/>
            <person name="Tsuji K."/>
            <person name="Ueda S."/>
            <person name="Waki K."/>
            <person name="Yamagata H."/>
            <person name="Yamamoto M."/>
            <person name="Yamamoto S."/>
            <person name="Yamane H."/>
            <person name="Yoshiki S."/>
            <person name="Yoshihara R."/>
            <person name="Yukawa K."/>
            <person name="Zhong H."/>
            <person name="Yano M."/>
            <person name="Yuan Q."/>
            <person name="Ouyang S."/>
            <person name="Liu J."/>
            <person name="Jones K.M."/>
            <person name="Gansberger K."/>
            <person name="Moffat K."/>
            <person name="Hill J."/>
            <person name="Bera J."/>
            <person name="Fadrosh D."/>
            <person name="Jin S."/>
            <person name="Johri S."/>
            <person name="Kim M."/>
            <person name="Overton L."/>
            <person name="Reardon M."/>
            <person name="Tsitrin T."/>
            <person name="Vuong H."/>
            <person name="Weaver B."/>
            <person name="Ciecko A."/>
            <person name="Tallon L."/>
            <person name="Jackson J."/>
            <person name="Pai G."/>
            <person name="Aken S.V."/>
            <person name="Utterback T."/>
            <person name="Reidmuller S."/>
            <person name="Feldblyum T."/>
            <person name="Hsiao J."/>
            <person name="Zismann V."/>
            <person name="Iobst S."/>
            <person name="de Vazeille A.R."/>
            <person name="Buell C.R."/>
            <person name="Ying K."/>
            <person name="Li Y."/>
            <person name="Lu T."/>
            <person name="Huang Y."/>
            <person name="Zhao Q."/>
            <person name="Feng Q."/>
            <person name="Zhang L."/>
            <person name="Zhu J."/>
            <person name="Weng Q."/>
            <person name="Mu J."/>
            <person name="Lu Y."/>
            <person name="Fan D."/>
            <person name="Liu Y."/>
            <person name="Guan J."/>
            <person name="Zhang Y."/>
            <person name="Yu S."/>
            <person name="Liu X."/>
            <person name="Zhang Y."/>
            <person name="Hong G."/>
            <person name="Han B."/>
            <person name="Choisne N."/>
            <person name="Demange N."/>
            <person name="Orjeda G."/>
            <person name="Samain S."/>
            <person name="Cattolico L."/>
            <person name="Pelletier E."/>
            <person name="Couloux A."/>
            <person name="Segurens B."/>
            <person name="Wincker P."/>
            <person name="D'Hont A."/>
            <person name="Scarpelli C."/>
            <person name="Weissenbach J."/>
            <person name="Salanoubat M."/>
            <person name="Quetier F."/>
            <person name="Yu Y."/>
            <person name="Kim H.R."/>
            <person name="Rambo T."/>
            <person name="Currie J."/>
            <person name="Collura K."/>
            <person name="Luo M."/>
            <person name="Yang T."/>
            <person name="Ammiraju J.S.S."/>
            <person name="Engler F."/>
            <person name="Soderlund C."/>
            <person name="Wing R.A."/>
            <person name="Palmer L.E."/>
            <person name="de la Bastide M."/>
            <person name="Spiegel L."/>
            <person name="Nascimento L."/>
            <person name="Zutavern T."/>
            <person name="O'Shaughnessy A."/>
            <person name="Dike S."/>
            <person name="Dedhia N."/>
            <person name="Preston R."/>
            <person name="Balija V."/>
            <person name="McCombie W.R."/>
            <person name="Chow T."/>
            <person name="Chen H."/>
            <person name="Chung M."/>
            <person name="Chen C."/>
            <person name="Shaw J."/>
            <person name="Wu H."/>
            <person name="Hsiao K."/>
            <person name="Chao Y."/>
            <person name="Chu M."/>
            <person name="Cheng C."/>
            <person name="Hour A."/>
            <person name="Lee P."/>
            <person name="Lin S."/>
            <person name="Lin Y."/>
            <person name="Liou J."/>
            <person name="Liu S."/>
            <person name="Hsing Y."/>
            <person name="Raghuvanshi S."/>
            <person name="Mohanty A."/>
            <person name="Bharti A.K."/>
            <person name="Gaur A."/>
            <person name="Gupta V."/>
            <person name="Kumar D."/>
            <person name="Ravi V."/>
            <person name="Vij S."/>
            <person name="Kapur A."/>
            <person name="Khurana P."/>
            <person name="Khurana P."/>
            <person name="Khurana J.P."/>
            <person name="Tyagi A.K."/>
            <person name="Gaikwad K."/>
            <person name="Singh A."/>
            <person name="Dalal V."/>
            <person name="Srivastava S."/>
            <person name="Dixit A."/>
            <person name="Pal A.K."/>
            <person name="Ghazi I.A."/>
            <person name="Yadav M."/>
            <person name="Pandit A."/>
            <person name="Bhargava A."/>
            <person name="Sureshbabu K."/>
            <person name="Batra K."/>
            <person name="Sharma T.R."/>
            <person name="Mohapatra T."/>
            <person name="Singh N.K."/>
            <person name="Messing J."/>
            <person name="Nelson A.B."/>
            <person name="Fuks G."/>
            <person name="Kavchok S."/>
            <person name="Keizer G."/>
            <person name="Linton E."/>
            <person name="Llaca V."/>
            <person name="Song R."/>
            <person name="Tanyolac B."/>
            <person name="Young S."/>
            <person name="Ho-Il K."/>
            <person name="Hahn J.H."/>
            <person name="Sangsakoo G."/>
            <person name="Vanavichit A."/>
            <person name="de Mattos Luiz.A.T."/>
            <person name="Zimmer P.D."/>
            <person name="Malone G."/>
            <person name="Dellagostin O."/>
            <person name="de Oliveira A.C."/>
            <person name="Bevan M."/>
            <person name="Bancroft I."/>
            <person name="Minx P."/>
            <person name="Cordum H."/>
            <person name="Wilson R."/>
            <person name="Cheng Z."/>
            <person name="Jin W."/>
            <person name="Jiang J."/>
            <person name="Leong S.A."/>
            <person name="Iwama H."/>
            <person name="Gojobori T."/>
            <person name="Itoh T."/>
            <person name="Niimura Y."/>
            <person name="Fujii Y."/>
            <person name="Habara T."/>
            <person name="Sakai H."/>
            <person name="Sato Y."/>
            <person name="Wilson G."/>
            <person name="Kumar K."/>
            <person name="McCouch S."/>
            <person name="Juretic N."/>
            <person name="Hoen D."/>
            <person name="Wright S."/>
            <person name="Bruskiewich R."/>
            <person name="Bureau T."/>
            <person name="Miyao A."/>
            <person name="Hirochika H."/>
            <person name="Nishikawa T."/>
            <person name="Kadowaki K."/>
            <person name="Sugiura M."/>
            <person name="Burr B."/>
            <person name="Sasaki T."/>
        </authorList>
    </citation>
    <scope>NUCLEOTIDE SEQUENCE [LARGE SCALE GENOMIC DNA]</scope>
    <source>
        <strain evidence="2">cv. Nipponbare</strain>
    </source>
</reference>
<dbReference type="EMBL" id="AP014967">
    <property type="protein sequence ID" value="BAT12436.1"/>
    <property type="molecule type" value="Genomic_DNA"/>
</dbReference>
<evidence type="ECO:0000313" key="2">
    <source>
        <dbReference type="Proteomes" id="UP000059680"/>
    </source>
</evidence>
<organism evidence="1 2">
    <name type="scientific">Oryza sativa subsp. japonica</name>
    <name type="common">Rice</name>
    <dbReference type="NCBI Taxonomy" id="39947"/>
    <lineage>
        <taxon>Eukaryota</taxon>
        <taxon>Viridiplantae</taxon>
        <taxon>Streptophyta</taxon>
        <taxon>Embryophyta</taxon>
        <taxon>Tracheophyta</taxon>
        <taxon>Spermatophyta</taxon>
        <taxon>Magnoliopsida</taxon>
        <taxon>Liliopsida</taxon>
        <taxon>Poales</taxon>
        <taxon>Poaceae</taxon>
        <taxon>BOP clade</taxon>
        <taxon>Oryzoideae</taxon>
        <taxon>Oryzeae</taxon>
        <taxon>Oryzinae</taxon>
        <taxon>Oryza</taxon>
        <taxon>Oryza sativa</taxon>
    </lineage>
</organism>
<feature type="non-terminal residue" evidence="1">
    <location>
        <position position="1"/>
    </location>
</feature>
<reference evidence="1 2" key="2">
    <citation type="journal article" date="2013" name="Plant Cell Physiol.">
        <title>Rice Annotation Project Database (RAP-DB): an integrative and interactive database for rice genomics.</title>
        <authorList>
            <person name="Sakai H."/>
            <person name="Lee S.S."/>
            <person name="Tanaka T."/>
            <person name="Numa H."/>
            <person name="Kim J."/>
            <person name="Kawahara Y."/>
            <person name="Wakimoto H."/>
            <person name="Yang C.C."/>
            <person name="Iwamoto M."/>
            <person name="Abe T."/>
            <person name="Yamada Y."/>
            <person name="Muto A."/>
            <person name="Inokuchi H."/>
            <person name="Ikemura T."/>
            <person name="Matsumoto T."/>
            <person name="Sasaki T."/>
            <person name="Itoh T."/>
        </authorList>
    </citation>
    <scope>NUCLEOTIDE SEQUENCE [LARGE SCALE GENOMIC DNA]</scope>
    <source>
        <strain evidence="2">cv. Nipponbare</strain>
    </source>
</reference>
<dbReference type="PaxDb" id="39947-A0A0P0XY38"/>